<comment type="similarity">
    <text evidence="2">Belongs to the TMEM14 family.</text>
</comment>
<accession>A0A4P9XPF1</accession>
<protein>
    <submittedName>
        <fullName evidence="7">Transmembrane proteins 14C-domain-containing protein</fullName>
    </submittedName>
</protein>
<feature type="transmembrane region" description="Helical" evidence="6">
    <location>
        <begin position="29"/>
        <end position="47"/>
    </location>
</feature>
<evidence type="ECO:0000256" key="3">
    <source>
        <dbReference type="ARBA" id="ARBA00022692"/>
    </source>
</evidence>
<evidence type="ECO:0000256" key="2">
    <source>
        <dbReference type="ARBA" id="ARBA00007590"/>
    </source>
</evidence>
<gene>
    <name evidence="7" type="ORF">THASP1DRAFT_16413</name>
</gene>
<reference evidence="8" key="1">
    <citation type="journal article" date="2018" name="Nat. Microbiol.">
        <title>Leveraging single-cell genomics to expand the fungal tree of life.</title>
        <authorList>
            <person name="Ahrendt S.R."/>
            <person name="Quandt C.A."/>
            <person name="Ciobanu D."/>
            <person name="Clum A."/>
            <person name="Salamov A."/>
            <person name="Andreopoulos B."/>
            <person name="Cheng J.F."/>
            <person name="Woyke T."/>
            <person name="Pelin A."/>
            <person name="Henrissat B."/>
            <person name="Reynolds N.K."/>
            <person name="Benny G.L."/>
            <person name="Smith M.E."/>
            <person name="James T.Y."/>
            <person name="Grigoriev I.V."/>
        </authorList>
    </citation>
    <scope>NUCLEOTIDE SEQUENCE [LARGE SCALE GENOMIC DNA]</scope>
    <source>
        <strain evidence="8">RSA 1356</strain>
    </source>
</reference>
<proteinExistence type="inferred from homology"/>
<feature type="transmembrane region" description="Helical" evidence="6">
    <location>
        <begin position="53"/>
        <end position="74"/>
    </location>
</feature>
<dbReference type="EMBL" id="KZ992661">
    <property type="protein sequence ID" value="RKP07887.1"/>
    <property type="molecule type" value="Genomic_DNA"/>
</dbReference>
<comment type="subcellular location">
    <subcellularLocation>
        <location evidence="1">Membrane</location>
    </subcellularLocation>
</comment>
<evidence type="ECO:0000256" key="6">
    <source>
        <dbReference type="SAM" id="Phobius"/>
    </source>
</evidence>
<dbReference type="AlphaFoldDB" id="A0A4P9XPF1"/>
<dbReference type="InterPro" id="IPR005349">
    <property type="entry name" value="TMEM14"/>
</dbReference>
<dbReference type="OrthoDB" id="5620at2759"/>
<keyword evidence="8" id="KW-1185">Reference proteome</keyword>
<feature type="transmembrane region" description="Helical" evidence="6">
    <location>
        <begin position="6"/>
        <end position="22"/>
    </location>
</feature>
<keyword evidence="4 6" id="KW-1133">Transmembrane helix</keyword>
<sequence>MAQHPAYTMAGLCAVGGIIGYAKGRSVPSLVAGLAFGAAYGVSGYLIQQNKDHGHDLAAATSSVLMMAMLPRGLRTRKPVPMMLASAGILSGAYHFRKAYEERYGV</sequence>
<evidence type="ECO:0000256" key="1">
    <source>
        <dbReference type="ARBA" id="ARBA00004370"/>
    </source>
</evidence>
<keyword evidence="5 6" id="KW-0472">Membrane</keyword>
<evidence type="ECO:0000256" key="4">
    <source>
        <dbReference type="ARBA" id="ARBA00022989"/>
    </source>
</evidence>
<name>A0A4P9XPF1_9FUNG</name>
<evidence type="ECO:0000313" key="7">
    <source>
        <dbReference type="EMBL" id="RKP07887.1"/>
    </source>
</evidence>
<dbReference type="GO" id="GO:0016020">
    <property type="term" value="C:membrane"/>
    <property type="evidence" value="ECO:0007669"/>
    <property type="project" value="UniProtKB-SubCell"/>
</dbReference>
<dbReference type="PANTHER" id="PTHR12668:SF53">
    <property type="entry name" value="TMEM14 PROTEIN HOMOLOG YJR085C"/>
    <property type="match status" value="1"/>
</dbReference>
<keyword evidence="3 6" id="KW-0812">Transmembrane</keyword>
<dbReference type="Proteomes" id="UP000271241">
    <property type="component" value="Unassembled WGS sequence"/>
</dbReference>
<dbReference type="Pfam" id="PF03647">
    <property type="entry name" value="Tmemb_14"/>
    <property type="match status" value="1"/>
</dbReference>
<dbReference type="PANTHER" id="PTHR12668">
    <property type="entry name" value="TRANSMEMBRANE PROTEIN 14, 15"/>
    <property type="match status" value="1"/>
</dbReference>
<dbReference type="Gene3D" id="1.10.10.1740">
    <property type="entry name" value="Transmembrane protein 14-like"/>
    <property type="match status" value="1"/>
</dbReference>
<organism evidence="7 8">
    <name type="scientific">Thamnocephalis sphaerospora</name>
    <dbReference type="NCBI Taxonomy" id="78915"/>
    <lineage>
        <taxon>Eukaryota</taxon>
        <taxon>Fungi</taxon>
        <taxon>Fungi incertae sedis</taxon>
        <taxon>Zoopagomycota</taxon>
        <taxon>Zoopagomycotina</taxon>
        <taxon>Zoopagomycetes</taxon>
        <taxon>Zoopagales</taxon>
        <taxon>Sigmoideomycetaceae</taxon>
        <taxon>Thamnocephalis</taxon>
    </lineage>
</organism>
<evidence type="ECO:0000313" key="8">
    <source>
        <dbReference type="Proteomes" id="UP000271241"/>
    </source>
</evidence>
<dbReference type="InterPro" id="IPR044890">
    <property type="entry name" value="TMEM14_sf"/>
</dbReference>
<evidence type="ECO:0000256" key="5">
    <source>
        <dbReference type="ARBA" id="ARBA00023136"/>
    </source>
</evidence>